<name>A0A401QJL9_SCYTO</name>
<evidence type="ECO:0000256" key="17">
    <source>
        <dbReference type="PIRNR" id="PIRNR038193"/>
    </source>
</evidence>
<reference evidence="22 23" key="1">
    <citation type="journal article" date="2018" name="Nat. Ecol. Evol.">
        <title>Shark genomes provide insights into elasmobranch evolution and the origin of vertebrates.</title>
        <authorList>
            <person name="Hara Y"/>
            <person name="Yamaguchi K"/>
            <person name="Onimaru K"/>
            <person name="Kadota M"/>
            <person name="Koyanagi M"/>
            <person name="Keeley SD"/>
            <person name="Tatsumi K"/>
            <person name="Tanaka K"/>
            <person name="Motone F"/>
            <person name="Kageyama Y"/>
            <person name="Nozu R"/>
            <person name="Adachi N"/>
            <person name="Nishimura O"/>
            <person name="Nakagawa R"/>
            <person name="Tanegashima C"/>
            <person name="Kiyatake I"/>
            <person name="Matsumoto R"/>
            <person name="Murakumo K"/>
            <person name="Nishida K"/>
            <person name="Terakita A"/>
            <person name="Kuratani S"/>
            <person name="Sato K"/>
            <person name="Hyodo S Kuraku.S."/>
        </authorList>
    </citation>
    <scope>NUCLEOTIDE SEQUENCE [LARGE SCALE GENOMIC DNA]</scope>
</reference>
<keyword evidence="8 20" id="KW-0378">Hydrolase</keyword>
<evidence type="ECO:0000256" key="6">
    <source>
        <dbReference type="ARBA" id="ARBA00022622"/>
    </source>
</evidence>
<dbReference type="GO" id="GO:0005886">
    <property type="term" value="C:plasma membrane"/>
    <property type="evidence" value="ECO:0007669"/>
    <property type="project" value="UniProtKB-SubCell"/>
</dbReference>
<dbReference type="FunFam" id="3.20.20.70:FF:000065">
    <property type="entry name" value="Hyaluronidase"/>
    <property type="match status" value="1"/>
</dbReference>
<evidence type="ECO:0000256" key="13">
    <source>
        <dbReference type="ARBA" id="ARBA00023288"/>
    </source>
</evidence>
<evidence type="ECO:0000256" key="1">
    <source>
        <dbReference type="ARBA" id="ARBA00000251"/>
    </source>
</evidence>
<dbReference type="AlphaFoldDB" id="A0A401QJL9"/>
<comment type="subcellular location">
    <subcellularLocation>
        <location evidence="2">Cell membrane</location>
        <topology evidence="2">Lipid-anchor</topology>
        <topology evidence="2">GPI-anchor</topology>
    </subcellularLocation>
</comment>
<evidence type="ECO:0000256" key="5">
    <source>
        <dbReference type="ARBA" id="ARBA00022536"/>
    </source>
</evidence>
<keyword evidence="10 19" id="KW-1015">Disulfide bond</keyword>
<keyword evidence="13" id="KW-0449">Lipoprotein</keyword>
<evidence type="ECO:0000256" key="20">
    <source>
        <dbReference type="RuleBase" id="RU610713"/>
    </source>
</evidence>
<evidence type="ECO:0000313" key="22">
    <source>
        <dbReference type="EMBL" id="GCB85559.1"/>
    </source>
</evidence>
<evidence type="ECO:0000256" key="11">
    <source>
        <dbReference type="ARBA" id="ARBA00023170"/>
    </source>
</evidence>
<dbReference type="InterPro" id="IPR017853">
    <property type="entry name" value="GH"/>
</dbReference>
<keyword evidence="12" id="KW-0325">Glycoprotein</keyword>
<evidence type="ECO:0000256" key="3">
    <source>
        <dbReference type="ARBA" id="ARBA00008871"/>
    </source>
</evidence>
<keyword evidence="23" id="KW-1185">Reference proteome</keyword>
<comment type="subunit">
    <text evidence="16">Interacts with MST1R.</text>
</comment>
<evidence type="ECO:0000256" key="19">
    <source>
        <dbReference type="PIRSR" id="PIRSR038193-3"/>
    </source>
</evidence>
<dbReference type="OrthoDB" id="5796153at2759"/>
<dbReference type="GO" id="GO:0004415">
    <property type="term" value="F:hyalurononglucosaminidase activity"/>
    <property type="evidence" value="ECO:0007669"/>
    <property type="project" value="UniProtKB-UniRule"/>
</dbReference>
<protein>
    <recommendedName>
        <fullName evidence="20">Hyaluronidase</fullName>
        <ecNumber evidence="20">3.2.1.35</ecNumber>
    </recommendedName>
</protein>
<dbReference type="GO" id="GO:0033906">
    <property type="term" value="F:hyaluronoglucuronidase activity"/>
    <property type="evidence" value="ECO:0007669"/>
    <property type="project" value="TreeGrafter"/>
</dbReference>
<evidence type="ECO:0000256" key="15">
    <source>
        <dbReference type="ARBA" id="ARBA00093332"/>
    </source>
</evidence>
<dbReference type="InterPro" id="IPR018155">
    <property type="entry name" value="Hyaluronidase"/>
</dbReference>
<evidence type="ECO:0000256" key="9">
    <source>
        <dbReference type="ARBA" id="ARBA00023136"/>
    </source>
</evidence>
<comment type="caution">
    <text evidence="22">The sequence shown here is derived from an EMBL/GenBank/DDBJ whole genome shotgun (WGS) entry which is preliminary data.</text>
</comment>
<evidence type="ECO:0000256" key="21">
    <source>
        <dbReference type="SAM" id="SignalP"/>
    </source>
</evidence>
<sequence>MAQRSVSVARALACVVTLLVSRSRAQLKQTSRFGNKPFVTVWNAPTQDCVRHSVNLNLNMFDIISSPNEGFYNQNLTIFYKERLGKYPYYHGRQPVNGGVPQNSSLLEHLSTMDSDIERYMRSRTTNGLAVIDWEEWRPLWIRNWKDKQVYRNTSRRLVSERHPDWTETKLNREAQFEFEQSAQRFMVETLRRARNSRPHSLWGFYLFPDCYNHDYKNNRANYTGRCPDVEISRNDLLRWLWRNSTAIFPSIYLDQMLTSTDRATKFVRSRVKEALRVSELHSNNYSLPVFVYSRPTYSYTFNLLTQVSNLFPKEQESTSAQSQSPAFLC</sequence>
<evidence type="ECO:0000256" key="12">
    <source>
        <dbReference type="ARBA" id="ARBA00023180"/>
    </source>
</evidence>
<dbReference type="EMBL" id="BFAA01172907">
    <property type="protein sequence ID" value="GCB85559.1"/>
    <property type="molecule type" value="Genomic_DNA"/>
</dbReference>
<accession>A0A401QJL9</accession>
<comment type="catalytic activity">
    <reaction evidence="1 20">
        <text>Random hydrolysis of (1-&gt;4)-linkages between N-acetyl-beta-D-glucosamine and D-glucuronate residues in hyaluronate.</text>
        <dbReference type="EC" id="3.2.1.35"/>
    </reaction>
</comment>
<evidence type="ECO:0000256" key="10">
    <source>
        <dbReference type="ARBA" id="ARBA00023157"/>
    </source>
</evidence>
<evidence type="ECO:0000256" key="2">
    <source>
        <dbReference type="ARBA" id="ARBA00004609"/>
    </source>
</evidence>
<dbReference type="Gene3D" id="3.20.20.70">
    <property type="entry name" value="Aldolase class I"/>
    <property type="match status" value="1"/>
</dbReference>
<dbReference type="STRING" id="75743.A0A401QJL9"/>
<evidence type="ECO:0000256" key="4">
    <source>
        <dbReference type="ARBA" id="ARBA00022475"/>
    </source>
</evidence>
<keyword evidence="6" id="KW-0336">GPI-anchor</keyword>
<dbReference type="EC" id="3.2.1.35" evidence="20"/>
<gene>
    <name evidence="22" type="ORF">scyTo_0026227</name>
</gene>
<keyword evidence="4" id="KW-1003">Cell membrane</keyword>
<evidence type="ECO:0000313" key="23">
    <source>
        <dbReference type="Proteomes" id="UP000288216"/>
    </source>
</evidence>
<dbReference type="PANTHER" id="PTHR11769:SF6">
    <property type="entry name" value="HYALURONIDASE-2"/>
    <property type="match status" value="1"/>
</dbReference>
<keyword evidence="5" id="KW-0245">EGF-like domain</keyword>
<dbReference type="GO" id="GO:0031410">
    <property type="term" value="C:cytoplasmic vesicle"/>
    <property type="evidence" value="ECO:0007669"/>
    <property type="project" value="TreeGrafter"/>
</dbReference>
<evidence type="ECO:0000256" key="14">
    <source>
        <dbReference type="ARBA" id="ARBA00023295"/>
    </source>
</evidence>
<dbReference type="OMA" id="PSERCHG"/>
<evidence type="ECO:0000256" key="7">
    <source>
        <dbReference type="ARBA" id="ARBA00022729"/>
    </source>
</evidence>
<dbReference type="PIRSF" id="PIRSF038193">
    <property type="entry name" value="Hyaluronidase"/>
    <property type="match status" value="1"/>
</dbReference>
<keyword evidence="11" id="KW-0675">Receptor</keyword>
<evidence type="ECO:0000256" key="18">
    <source>
        <dbReference type="PIRSR" id="PIRSR038193-1"/>
    </source>
</evidence>
<dbReference type="SUPFAM" id="SSF51445">
    <property type="entry name" value="(Trans)glycosidases"/>
    <property type="match status" value="1"/>
</dbReference>
<dbReference type="Pfam" id="PF01630">
    <property type="entry name" value="Glyco_hydro_56"/>
    <property type="match status" value="1"/>
</dbReference>
<keyword evidence="7 21" id="KW-0732">Signal</keyword>
<comment type="function">
    <text evidence="15">Catalyzes hyaluronan degradation into small fragments that are endocytosed and degraded in lysosomes by HYAL1 and exoglycosidases. Essential for the breakdown of extracellular matrix hyaluronan.</text>
</comment>
<dbReference type="PANTHER" id="PTHR11769">
    <property type="entry name" value="HYALURONIDASE"/>
    <property type="match status" value="1"/>
</dbReference>
<proteinExistence type="inferred from homology"/>
<feature type="chain" id="PRO_5019030583" description="Hyaluronidase" evidence="21">
    <location>
        <begin position="26"/>
        <end position="330"/>
    </location>
</feature>
<dbReference type="GO" id="GO:0098552">
    <property type="term" value="C:side of membrane"/>
    <property type="evidence" value="ECO:0007669"/>
    <property type="project" value="UniProtKB-KW"/>
</dbReference>
<dbReference type="Proteomes" id="UP000288216">
    <property type="component" value="Unassembled WGS sequence"/>
</dbReference>
<dbReference type="GO" id="GO:0030214">
    <property type="term" value="P:hyaluronan catabolic process"/>
    <property type="evidence" value="ECO:0007669"/>
    <property type="project" value="TreeGrafter"/>
</dbReference>
<dbReference type="PRINTS" id="PR00846">
    <property type="entry name" value="GLHYDRLASE56"/>
</dbReference>
<feature type="disulfide bond" evidence="19">
    <location>
        <begin position="211"/>
        <end position="227"/>
    </location>
</feature>
<evidence type="ECO:0000256" key="16">
    <source>
        <dbReference type="ARBA" id="ARBA00093545"/>
    </source>
</evidence>
<keyword evidence="9" id="KW-0472">Membrane</keyword>
<dbReference type="InterPro" id="IPR013785">
    <property type="entry name" value="Aldolase_TIM"/>
</dbReference>
<dbReference type="GO" id="GO:0005975">
    <property type="term" value="P:carbohydrate metabolic process"/>
    <property type="evidence" value="ECO:0007669"/>
    <property type="project" value="UniProtKB-UniRule"/>
</dbReference>
<feature type="signal peptide" evidence="21">
    <location>
        <begin position="1"/>
        <end position="25"/>
    </location>
</feature>
<evidence type="ECO:0000256" key="8">
    <source>
        <dbReference type="ARBA" id="ARBA00022801"/>
    </source>
</evidence>
<keyword evidence="14 20" id="KW-0326">Glycosidase</keyword>
<organism evidence="22 23">
    <name type="scientific">Scyliorhinus torazame</name>
    <name type="common">Cloudy catshark</name>
    <name type="synonym">Catulus torazame</name>
    <dbReference type="NCBI Taxonomy" id="75743"/>
    <lineage>
        <taxon>Eukaryota</taxon>
        <taxon>Metazoa</taxon>
        <taxon>Chordata</taxon>
        <taxon>Craniata</taxon>
        <taxon>Vertebrata</taxon>
        <taxon>Chondrichthyes</taxon>
        <taxon>Elasmobranchii</taxon>
        <taxon>Galeomorphii</taxon>
        <taxon>Galeoidea</taxon>
        <taxon>Carcharhiniformes</taxon>
        <taxon>Scyliorhinidae</taxon>
        <taxon>Scyliorhinus</taxon>
    </lineage>
</organism>
<feature type="active site" description="Proton donor" evidence="18">
    <location>
        <position position="135"/>
    </location>
</feature>
<comment type="similarity">
    <text evidence="3 17 20">Belongs to the glycosyl hydrolase 56 family.</text>
</comment>